<evidence type="ECO:0000313" key="2">
    <source>
        <dbReference type="EMBL" id="KAF8688131.1"/>
    </source>
</evidence>
<dbReference type="AlphaFoldDB" id="A0A8H7HHE1"/>
<comment type="caution">
    <text evidence="2">The sequence shown here is derived from an EMBL/GenBank/DDBJ whole genome shotgun (WGS) entry which is preliminary data.</text>
</comment>
<feature type="compositionally biased region" description="Basic and acidic residues" evidence="1">
    <location>
        <begin position="295"/>
        <end position="305"/>
    </location>
</feature>
<proteinExistence type="predicted"/>
<sequence length="613" mass="67333">MTGSATARTTTETFSSVEFVLMLLSMYACVTKEVRTTVMFLLEIVFGYEPLRRRYGREPRLHEVQTLFEPLLELARIHGAEYKREDIQTKEVAGRNEDGDRDTAADPDPSQRRYSSCVVWLALTLTLFGFAGGRVRRDPQQGRQGGGHHAVRVDSRDRGDDRGVDVRGTSEREATELAGVVADVPVPRSDGHEARGRTEGGRDCGAIRVWRVGGSVDGLRTSTDGASGEAAAGHGRGGHADGQVGETWKGATADKTVSCGSDGDVADGSGRWTNGTGRTSDDEDECGSGDESEERMEREGLEKYKYGGVALDSAEERTTTVDSSDSSDSEWTADSWETSSELDETWKIQTSQTWPCLDTTTIKGSSLEPISECNLVGSQSAPGLTNAARGYSRSELATRGTYGALDGLSGQCDLSRAFSIRSGPWTASMESDTSDWSLRLDWLEHEDDSCVMSRGGSVGKLSDISYESFRFPRVKGGNGLGWKQESRLNSDSWSDSDRTATTAAAAAAAATLGTSMESLFDGWASDWQSDQLWMWKCAMDEDHAAQVQEEAAAEQYAWWGSEWERRELDEWRKGMEREVEVRVDRKRRRVEMTGPVEKCAGRLVKKIRYALGF</sequence>
<dbReference type="Proteomes" id="UP000602905">
    <property type="component" value="Unassembled WGS sequence"/>
</dbReference>
<organism evidence="2 3">
    <name type="scientific">Rhizoctonia solani</name>
    <dbReference type="NCBI Taxonomy" id="456999"/>
    <lineage>
        <taxon>Eukaryota</taxon>
        <taxon>Fungi</taxon>
        <taxon>Dikarya</taxon>
        <taxon>Basidiomycota</taxon>
        <taxon>Agaricomycotina</taxon>
        <taxon>Agaricomycetes</taxon>
        <taxon>Cantharellales</taxon>
        <taxon>Ceratobasidiaceae</taxon>
        <taxon>Rhizoctonia</taxon>
    </lineage>
</organism>
<feature type="compositionally biased region" description="Acidic residues" evidence="1">
    <location>
        <begin position="281"/>
        <end position="294"/>
    </location>
</feature>
<evidence type="ECO:0000256" key="1">
    <source>
        <dbReference type="SAM" id="MobiDB-lite"/>
    </source>
</evidence>
<evidence type="ECO:0000313" key="3">
    <source>
        <dbReference type="Proteomes" id="UP000602905"/>
    </source>
</evidence>
<feature type="compositionally biased region" description="Low complexity" evidence="1">
    <location>
        <begin position="320"/>
        <end position="337"/>
    </location>
</feature>
<feature type="non-terminal residue" evidence="2">
    <location>
        <position position="1"/>
    </location>
</feature>
<dbReference type="EMBL" id="JACYCD010000695">
    <property type="protein sequence ID" value="KAF8688131.1"/>
    <property type="molecule type" value="Genomic_DNA"/>
</dbReference>
<dbReference type="OrthoDB" id="3243300at2759"/>
<protein>
    <submittedName>
        <fullName evidence="2">Uncharacterized protein</fullName>
    </submittedName>
</protein>
<feature type="region of interest" description="Disordered" evidence="1">
    <location>
        <begin position="219"/>
        <end position="340"/>
    </location>
</feature>
<feature type="compositionally biased region" description="Basic and acidic residues" evidence="1">
    <location>
        <begin position="88"/>
        <end position="104"/>
    </location>
</feature>
<feature type="region of interest" description="Disordered" evidence="1">
    <location>
        <begin position="136"/>
        <end position="171"/>
    </location>
</feature>
<gene>
    <name evidence="2" type="ORF">RHS03_09789</name>
</gene>
<feature type="region of interest" description="Disordered" evidence="1">
    <location>
        <begin position="88"/>
        <end position="111"/>
    </location>
</feature>
<accession>A0A8H7HHE1</accession>
<feature type="compositionally biased region" description="Basic and acidic residues" evidence="1">
    <location>
        <begin position="151"/>
        <end position="171"/>
    </location>
</feature>
<name>A0A8H7HHE1_9AGAM</name>
<reference evidence="2" key="1">
    <citation type="submission" date="2020-09" db="EMBL/GenBank/DDBJ databases">
        <title>Comparative genome analyses of four rice-infecting Rhizoctonia solani isolates reveal extensive enrichment of homogalacturonan modification genes.</title>
        <authorList>
            <person name="Lee D.-Y."/>
            <person name="Jeon J."/>
            <person name="Kim K.-T."/>
            <person name="Cheong K."/>
            <person name="Song H."/>
            <person name="Choi G."/>
            <person name="Ko J."/>
            <person name="Opiyo S.O."/>
            <person name="Zuo S."/>
            <person name="Madhav S."/>
            <person name="Lee Y.-H."/>
            <person name="Wang G.-L."/>
        </authorList>
    </citation>
    <scope>NUCLEOTIDE SEQUENCE</scope>
    <source>
        <strain evidence="2">AG1-IA WGL</strain>
    </source>
</reference>